<evidence type="ECO:0000256" key="1">
    <source>
        <dbReference type="SAM" id="SignalP"/>
    </source>
</evidence>
<dbReference type="EMBL" id="SOCQ01000011">
    <property type="protein sequence ID" value="TDV44065.1"/>
    <property type="molecule type" value="Genomic_DNA"/>
</dbReference>
<sequence length="186" mass="20283">MQERKTVNRSMLQIAGLLFANPSNPASAALCLIFHRGFRGSKTGRCVSLCPAPGRAVTHSVTWKAAGNSGKGLTGEIDNYWLGGLVFRQWTTQLPDRLLSLASQLPQGYAAKLKFPTHHKLCGSWLASDEARAATPNMRWNQNLQHTTKPVGAGLPAMRPEQPPPICAGTKISNTPQNLWELACQR</sequence>
<protein>
    <submittedName>
        <fullName evidence="2">Uncharacterized protein</fullName>
    </submittedName>
</protein>
<accession>A0A4R7V7G3</accession>
<feature type="signal peptide" evidence="1">
    <location>
        <begin position="1"/>
        <end position="28"/>
    </location>
</feature>
<proteinExistence type="predicted"/>
<keyword evidence="1" id="KW-0732">Signal</keyword>
<name>A0A4R7V7G3_9PSED</name>
<dbReference type="Proteomes" id="UP000295804">
    <property type="component" value="Unassembled WGS sequence"/>
</dbReference>
<feature type="chain" id="PRO_5020653955" evidence="1">
    <location>
        <begin position="29"/>
        <end position="186"/>
    </location>
</feature>
<organism evidence="2 3">
    <name type="scientific">Pseudomonas helmanticensis</name>
    <dbReference type="NCBI Taxonomy" id="1471381"/>
    <lineage>
        <taxon>Bacteria</taxon>
        <taxon>Pseudomonadati</taxon>
        <taxon>Pseudomonadota</taxon>
        <taxon>Gammaproteobacteria</taxon>
        <taxon>Pseudomonadales</taxon>
        <taxon>Pseudomonadaceae</taxon>
        <taxon>Pseudomonas</taxon>
    </lineage>
</organism>
<evidence type="ECO:0000313" key="3">
    <source>
        <dbReference type="Proteomes" id="UP000295804"/>
    </source>
</evidence>
<reference evidence="2 3" key="1">
    <citation type="submission" date="2019-03" db="EMBL/GenBank/DDBJ databases">
        <title>Genomic analyses of the natural microbiome of Caenorhabditis elegans.</title>
        <authorList>
            <person name="Samuel B."/>
        </authorList>
    </citation>
    <scope>NUCLEOTIDE SEQUENCE [LARGE SCALE GENOMIC DNA]</scope>
    <source>
        <strain evidence="2 3">BIGb0525</strain>
    </source>
</reference>
<comment type="caution">
    <text evidence="2">The sequence shown here is derived from an EMBL/GenBank/DDBJ whole genome shotgun (WGS) entry which is preliminary data.</text>
</comment>
<evidence type="ECO:0000313" key="2">
    <source>
        <dbReference type="EMBL" id="TDV44065.1"/>
    </source>
</evidence>
<gene>
    <name evidence="2" type="ORF">EDF87_111170</name>
</gene>
<dbReference type="AlphaFoldDB" id="A0A4R7V7G3"/>